<proteinExistence type="predicted"/>
<evidence type="ECO:0008006" key="4">
    <source>
        <dbReference type="Google" id="ProtNLM"/>
    </source>
</evidence>
<name>A0ABP0GQH3_CLALP</name>
<gene>
    <name evidence="2" type="ORF">CVLEPA_LOCUS27184</name>
</gene>
<protein>
    <recommendedName>
        <fullName evidence="4">TIR domain-containing protein</fullName>
    </recommendedName>
</protein>
<dbReference type="Gene3D" id="3.40.50.10140">
    <property type="entry name" value="Toll/interleukin-1 receptor homology (TIR) domain"/>
    <property type="match status" value="1"/>
</dbReference>
<keyword evidence="3" id="KW-1185">Reference proteome</keyword>
<dbReference type="Proteomes" id="UP001642483">
    <property type="component" value="Unassembled WGS sequence"/>
</dbReference>
<feature type="region of interest" description="Disordered" evidence="1">
    <location>
        <begin position="171"/>
        <end position="220"/>
    </location>
</feature>
<dbReference type="InterPro" id="IPR035897">
    <property type="entry name" value="Toll_tir_struct_dom_sf"/>
</dbReference>
<accession>A0ABP0GQH3</accession>
<dbReference type="EMBL" id="CAWYQH010000141">
    <property type="protein sequence ID" value="CAK8693897.1"/>
    <property type="molecule type" value="Genomic_DNA"/>
</dbReference>
<evidence type="ECO:0000313" key="3">
    <source>
        <dbReference type="Proteomes" id="UP001642483"/>
    </source>
</evidence>
<dbReference type="SUPFAM" id="SSF52200">
    <property type="entry name" value="Toll/Interleukin receptor TIR domain"/>
    <property type="match status" value="1"/>
</dbReference>
<organism evidence="2 3">
    <name type="scientific">Clavelina lepadiformis</name>
    <name type="common">Light-bulb sea squirt</name>
    <name type="synonym">Ascidia lepadiformis</name>
    <dbReference type="NCBI Taxonomy" id="159417"/>
    <lineage>
        <taxon>Eukaryota</taxon>
        <taxon>Metazoa</taxon>
        <taxon>Chordata</taxon>
        <taxon>Tunicata</taxon>
        <taxon>Ascidiacea</taxon>
        <taxon>Aplousobranchia</taxon>
        <taxon>Clavelinidae</taxon>
        <taxon>Clavelina</taxon>
    </lineage>
</organism>
<evidence type="ECO:0000256" key="1">
    <source>
        <dbReference type="SAM" id="MobiDB-lite"/>
    </source>
</evidence>
<comment type="caution">
    <text evidence="2">The sequence shown here is derived from an EMBL/GenBank/DDBJ whole genome shotgun (WGS) entry which is preliminary data.</text>
</comment>
<feature type="compositionally biased region" description="Polar residues" evidence="1">
    <location>
        <begin position="183"/>
        <end position="192"/>
    </location>
</feature>
<reference evidence="2 3" key="1">
    <citation type="submission" date="2024-02" db="EMBL/GenBank/DDBJ databases">
        <authorList>
            <person name="Daric V."/>
            <person name="Darras S."/>
        </authorList>
    </citation>
    <scope>NUCLEOTIDE SEQUENCE [LARGE SCALE GENOMIC DNA]</scope>
</reference>
<evidence type="ECO:0000313" key="2">
    <source>
        <dbReference type="EMBL" id="CAK8693897.1"/>
    </source>
</evidence>
<sequence length="220" mass="25177">MPLRRDEIGLHRSNEDEMFHFGIFGHPADGSIKKRLEKKLTSYNYGVCLYNDYIGGGLSIGEKCFNFLQSCHCFLWIASPDSLADTGYLKYYRNAGLHSSIECSMMHGCNNFVAIVPEEFKDLPPNQIIPKELQMYEPVKEDDVFEKRMRFLIERVCASTSRTFLSSPDNLKPLVGNRKTKDTSFSQQQEINPTALHGETVPQRMSPLGQDDLERKLVEE</sequence>